<evidence type="ECO:0000256" key="1">
    <source>
        <dbReference type="ARBA" id="ARBA00004191"/>
    </source>
</evidence>
<organism evidence="14">
    <name type="scientific">Ananas comosus var. bracteatus</name>
    <name type="common">red pineapple</name>
    <dbReference type="NCBI Taxonomy" id="296719"/>
    <lineage>
        <taxon>Eukaryota</taxon>
        <taxon>Viridiplantae</taxon>
        <taxon>Streptophyta</taxon>
        <taxon>Embryophyta</taxon>
        <taxon>Tracheophyta</taxon>
        <taxon>Spermatophyta</taxon>
        <taxon>Magnoliopsida</taxon>
        <taxon>Liliopsida</taxon>
        <taxon>Poales</taxon>
        <taxon>Bromeliaceae</taxon>
        <taxon>Bromelioideae</taxon>
        <taxon>Ananas</taxon>
    </lineage>
</organism>
<keyword evidence="7 12" id="KW-0378">Hydrolase</keyword>
<dbReference type="Gene3D" id="2.160.20.10">
    <property type="entry name" value="Single-stranded right-handed beta-helix, Pectin lyase-like"/>
    <property type="match status" value="1"/>
</dbReference>
<comment type="catalytic activity">
    <reaction evidence="10">
        <text>(1,4-alpha-D-galacturonosyl)n+m + H2O = (1,4-alpha-D-galacturonosyl)n + (1,4-alpha-D-galacturonosyl)m.</text>
        <dbReference type="EC" id="3.2.1.15"/>
    </reaction>
</comment>
<dbReference type="Pfam" id="PF00295">
    <property type="entry name" value="Glyco_hydro_28"/>
    <property type="match status" value="1"/>
</dbReference>
<dbReference type="InterPro" id="IPR011050">
    <property type="entry name" value="Pectin_lyase_fold/virulence"/>
</dbReference>
<comment type="subcellular location">
    <subcellularLocation>
        <location evidence="1">Secreted</location>
        <location evidence="1">Cell wall</location>
    </subcellularLocation>
</comment>
<evidence type="ECO:0000313" key="14">
    <source>
        <dbReference type="EMBL" id="CAD1827991.1"/>
    </source>
</evidence>
<dbReference type="GO" id="GO:0005975">
    <property type="term" value="P:carbohydrate metabolic process"/>
    <property type="evidence" value="ECO:0007669"/>
    <property type="project" value="InterPro"/>
</dbReference>
<evidence type="ECO:0000256" key="13">
    <source>
        <dbReference type="SAM" id="SignalP"/>
    </source>
</evidence>
<dbReference type="GO" id="GO:0004650">
    <property type="term" value="F:polygalacturonase activity"/>
    <property type="evidence" value="ECO:0007669"/>
    <property type="project" value="UniProtKB-EC"/>
</dbReference>
<evidence type="ECO:0000256" key="9">
    <source>
        <dbReference type="ARBA" id="ARBA00023316"/>
    </source>
</evidence>
<dbReference type="AlphaFoldDB" id="A0A6V7PAY8"/>
<evidence type="ECO:0000256" key="5">
    <source>
        <dbReference type="ARBA" id="ARBA00022525"/>
    </source>
</evidence>
<evidence type="ECO:0000256" key="2">
    <source>
        <dbReference type="ARBA" id="ARBA00008834"/>
    </source>
</evidence>
<keyword evidence="6 13" id="KW-0732">Signal</keyword>
<name>A0A6V7PAY8_ANACO</name>
<keyword evidence="9" id="KW-0961">Cell wall biogenesis/degradation</keyword>
<dbReference type="GO" id="GO:0009830">
    <property type="term" value="P:cell wall modification involved in abscission"/>
    <property type="evidence" value="ECO:0007669"/>
    <property type="project" value="UniProtKB-ARBA"/>
</dbReference>
<dbReference type="EC" id="3.2.1.15" evidence="3"/>
<feature type="active site" evidence="11">
    <location>
        <position position="293"/>
    </location>
</feature>
<keyword evidence="5" id="KW-0964">Secreted</keyword>
<proteinExistence type="inferred from homology"/>
<evidence type="ECO:0000256" key="11">
    <source>
        <dbReference type="PROSITE-ProRule" id="PRU10052"/>
    </source>
</evidence>
<feature type="signal peptide" evidence="13">
    <location>
        <begin position="1"/>
        <end position="23"/>
    </location>
</feature>
<protein>
    <recommendedName>
        <fullName evidence="3">endo-polygalacturonase</fullName>
        <ecNumber evidence="3">3.2.1.15</ecNumber>
    </recommendedName>
</protein>
<sequence length="446" mass="48061">MALVHKLISLYLVALFVTDLIACYGNLEGDTTIGDLVGGASLYGTASYPSHFMSPFDERFDRVGVSQVSRSNVFNVDYYGAKGDGKTDDTKAFGKAWAHACSSSVSAVLLVPKKKSYLLKQITFSGSCKSSVTLVIKGNIEAPSKLSDWKLGDQRHWILFNGIRNLSVTGGGTINGNGKMWWLHSCKVNKSLPCKDAPTAITFYSCENLRVENLNVRNSPQIQVSFEKSTNVKSSNLTITAPSWSPNTDGIHVAHTQNIEITNCVIRTGDDCISIATGSQGVNIMKIICGPGHGISIGSLGARNSKAQVSNVTVDTAQLIGTQNGARIKTWQGGSGYVRAVVFKNIMMDNVENPIIIDQNYCDSSKACKIQKSAVEVSNISYENIKGTSASQVAITFNCSKSIPCHGITMQNINLVGQNKKSTISACDNAMWTKKGNVIPTPCVYN</sequence>
<comment type="similarity">
    <text evidence="2 12">Belongs to the glycosyl hydrolase 28 family.</text>
</comment>
<reference evidence="14" key="1">
    <citation type="submission" date="2020-07" db="EMBL/GenBank/DDBJ databases">
        <authorList>
            <person name="Lin J."/>
        </authorList>
    </citation>
    <scope>NUCLEOTIDE SEQUENCE</scope>
</reference>
<evidence type="ECO:0000256" key="12">
    <source>
        <dbReference type="RuleBase" id="RU361169"/>
    </source>
</evidence>
<dbReference type="InterPro" id="IPR000743">
    <property type="entry name" value="Glyco_hydro_28"/>
</dbReference>
<gene>
    <name evidence="14" type="ORF">CB5_LOCUS11202</name>
</gene>
<evidence type="ECO:0000256" key="3">
    <source>
        <dbReference type="ARBA" id="ARBA00012736"/>
    </source>
</evidence>
<evidence type="ECO:0000256" key="10">
    <source>
        <dbReference type="ARBA" id="ARBA00034074"/>
    </source>
</evidence>
<evidence type="ECO:0000256" key="7">
    <source>
        <dbReference type="ARBA" id="ARBA00022801"/>
    </source>
</evidence>
<feature type="chain" id="PRO_5028203728" description="endo-polygalacturonase" evidence="13">
    <location>
        <begin position="24"/>
        <end position="446"/>
    </location>
</feature>
<keyword evidence="8 12" id="KW-0326">Glycosidase</keyword>
<keyword evidence="4" id="KW-0134">Cell wall</keyword>
<evidence type="ECO:0000256" key="6">
    <source>
        <dbReference type="ARBA" id="ARBA00022729"/>
    </source>
</evidence>
<dbReference type="SUPFAM" id="SSF51126">
    <property type="entry name" value="Pectin lyase-like"/>
    <property type="match status" value="1"/>
</dbReference>
<evidence type="ECO:0000256" key="8">
    <source>
        <dbReference type="ARBA" id="ARBA00023295"/>
    </source>
</evidence>
<dbReference type="FunFam" id="2.160.20.10:FF:000028">
    <property type="entry name" value="Polygalacturonase QRT2"/>
    <property type="match status" value="1"/>
</dbReference>
<dbReference type="PROSITE" id="PS00502">
    <property type="entry name" value="POLYGALACTURONASE"/>
    <property type="match status" value="1"/>
</dbReference>
<dbReference type="GO" id="GO:0009901">
    <property type="term" value="P:anther dehiscence"/>
    <property type="evidence" value="ECO:0007669"/>
    <property type="project" value="UniProtKB-ARBA"/>
</dbReference>
<dbReference type="PANTHER" id="PTHR31375">
    <property type="match status" value="1"/>
</dbReference>
<evidence type="ECO:0000256" key="4">
    <source>
        <dbReference type="ARBA" id="ARBA00022512"/>
    </source>
</evidence>
<dbReference type="GO" id="GO:0010047">
    <property type="term" value="P:fruit dehiscence"/>
    <property type="evidence" value="ECO:0007669"/>
    <property type="project" value="UniProtKB-ARBA"/>
</dbReference>
<dbReference type="EMBL" id="LR862147">
    <property type="protein sequence ID" value="CAD1827991.1"/>
    <property type="molecule type" value="Genomic_DNA"/>
</dbReference>
<accession>A0A6V7PAY8</accession>
<dbReference type="InterPro" id="IPR012334">
    <property type="entry name" value="Pectin_lyas_fold"/>
</dbReference>